<reference evidence="7 8" key="1">
    <citation type="submission" date="2018-05" db="EMBL/GenBank/DDBJ databases">
        <authorList>
            <person name="Datahose"/>
        </authorList>
    </citation>
    <scope>NUCLEOTIDE SEQUENCE</scope>
</reference>
<dbReference type="InterPro" id="IPR038189">
    <property type="entry name" value="Cdc37_Hsp90-bd_sf"/>
</dbReference>
<dbReference type="Pfam" id="PF08565">
    <property type="entry name" value="CDC37_M"/>
    <property type="match status" value="1"/>
</dbReference>
<dbReference type="GeneTree" id="ENSGT00390000013443"/>
<dbReference type="InterPro" id="IPR013874">
    <property type="entry name" value="Cdc37_Hsp90-bd"/>
</dbReference>
<dbReference type="GO" id="GO:0051082">
    <property type="term" value="F:unfolded protein binding"/>
    <property type="evidence" value="ECO:0007669"/>
    <property type="project" value="TreeGrafter"/>
</dbReference>
<evidence type="ECO:0000256" key="4">
    <source>
        <dbReference type="SAM" id="MobiDB-lite"/>
    </source>
</evidence>
<dbReference type="GO" id="GO:0005737">
    <property type="term" value="C:cytoplasm"/>
    <property type="evidence" value="ECO:0007669"/>
    <property type="project" value="UniProtKB-SubCell"/>
</dbReference>
<dbReference type="SUPFAM" id="SSF101391">
    <property type="entry name" value="Hsp90 co-chaperone CDC37"/>
    <property type="match status" value="1"/>
</dbReference>
<name>A0A3P8NRL6_ASTCA</name>
<proteinExistence type="inferred from homology"/>
<dbReference type="GO" id="GO:0050821">
    <property type="term" value="P:protein stabilization"/>
    <property type="evidence" value="ECO:0007669"/>
    <property type="project" value="TreeGrafter"/>
</dbReference>
<evidence type="ECO:0000313" key="7">
    <source>
        <dbReference type="Ensembl" id="ENSACLP00000007421.2"/>
    </source>
</evidence>
<dbReference type="FunFam" id="1.20.58.610:FF:000001">
    <property type="entry name" value="Hsp90 co-chaperone Cdc37-like 1"/>
    <property type="match status" value="1"/>
</dbReference>
<protein>
    <submittedName>
        <fullName evidence="7">Cell division cycle 37 homolog (S. cerevisiae)</fullName>
    </submittedName>
</protein>
<dbReference type="InterPro" id="IPR004918">
    <property type="entry name" value="Cdc37"/>
</dbReference>
<reference evidence="7" key="3">
    <citation type="submission" date="2025-08" db="UniProtKB">
        <authorList>
            <consortium name="Ensembl"/>
        </authorList>
    </citation>
    <scope>IDENTIFICATION</scope>
</reference>
<dbReference type="GO" id="GO:0051087">
    <property type="term" value="F:protein-folding chaperone binding"/>
    <property type="evidence" value="ECO:0007669"/>
    <property type="project" value="TreeGrafter"/>
</dbReference>
<dbReference type="PANTHER" id="PTHR12800">
    <property type="entry name" value="CDC37-RELATED"/>
    <property type="match status" value="1"/>
</dbReference>
<feature type="domain" description="Cdc37 C-terminal" evidence="5">
    <location>
        <begin position="162"/>
        <end position="237"/>
    </location>
</feature>
<evidence type="ECO:0000256" key="3">
    <source>
        <dbReference type="ARBA" id="ARBA00022490"/>
    </source>
</evidence>
<evidence type="ECO:0000259" key="5">
    <source>
        <dbReference type="SMART" id="SM01069"/>
    </source>
</evidence>
<keyword evidence="3" id="KW-0963">Cytoplasm</keyword>
<dbReference type="Gene3D" id="1.20.58.610">
    <property type="entry name" value="Cdc37, Hsp90 binding domain"/>
    <property type="match status" value="1"/>
</dbReference>
<organism evidence="7 8">
    <name type="scientific">Astatotilapia calliptera</name>
    <name type="common">Eastern happy</name>
    <name type="synonym">Chromis callipterus</name>
    <dbReference type="NCBI Taxonomy" id="8154"/>
    <lineage>
        <taxon>Eukaryota</taxon>
        <taxon>Metazoa</taxon>
        <taxon>Chordata</taxon>
        <taxon>Craniata</taxon>
        <taxon>Vertebrata</taxon>
        <taxon>Euteleostomi</taxon>
        <taxon>Actinopterygii</taxon>
        <taxon>Neopterygii</taxon>
        <taxon>Teleostei</taxon>
        <taxon>Neoteleostei</taxon>
        <taxon>Acanthomorphata</taxon>
        <taxon>Ovalentaria</taxon>
        <taxon>Cichlomorphae</taxon>
        <taxon>Cichliformes</taxon>
        <taxon>Cichlidae</taxon>
        <taxon>African cichlids</taxon>
        <taxon>Pseudocrenilabrinae</taxon>
        <taxon>Haplochromini</taxon>
        <taxon>Astatotilapia</taxon>
    </lineage>
</organism>
<comment type="similarity">
    <text evidence="2">Belongs to the CDC37 family.</text>
</comment>
<dbReference type="SMART" id="SM01070">
    <property type="entry name" value="CDC37_M"/>
    <property type="match status" value="1"/>
</dbReference>
<dbReference type="SMART" id="SM01069">
    <property type="entry name" value="CDC37_C"/>
    <property type="match status" value="1"/>
</dbReference>
<dbReference type="STRING" id="8154.ENSACLP00000007421"/>
<evidence type="ECO:0000313" key="8">
    <source>
        <dbReference type="Proteomes" id="UP000265100"/>
    </source>
</evidence>
<accession>A0A3P8NRL6</accession>
<evidence type="ECO:0000259" key="6">
    <source>
        <dbReference type="SMART" id="SM01070"/>
    </source>
</evidence>
<keyword evidence="8" id="KW-1185">Reference proteome</keyword>
<dbReference type="InterPro" id="IPR013873">
    <property type="entry name" value="Cdc37_C"/>
</dbReference>
<dbReference type="Gene3D" id="6.10.140.250">
    <property type="match status" value="1"/>
</dbReference>
<dbReference type="PANTHER" id="PTHR12800:SF3">
    <property type="entry name" value="HSP90 CO-CHAPERONE CDC37"/>
    <property type="match status" value="1"/>
</dbReference>
<evidence type="ECO:0000256" key="1">
    <source>
        <dbReference type="ARBA" id="ARBA00004496"/>
    </source>
</evidence>
<dbReference type="Ensembl" id="ENSACLT00000007587.2">
    <property type="protein sequence ID" value="ENSACLP00000007421.2"/>
    <property type="gene ID" value="ENSACLG00000005013.2"/>
</dbReference>
<reference evidence="8" key="2">
    <citation type="submission" date="2023-03" db="EMBL/GenBank/DDBJ databases">
        <authorList>
            <consortium name="Wellcome Sanger Institute Data Sharing"/>
        </authorList>
    </citation>
    <scope>NUCLEOTIDE SEQUENCE [LARGE SCALE GENOMIC DNA]</scope>
</reference>
<feature type="compositionally biased region" description="Acidic residues" evidence="4">
    <location>
        <begin position="224"/>
        <end position="237"/>
    </location>
</feature>
<feature type="domain" description="Cdc37 Hsp90 binding" evidence="6">
    <location>
        <begin position="2"/>
        <end position="158"/>
    </location>
</feature>
<reference evidence="7" key="4">
    <citation type="submission" date="2025-09" db="UniProtKB">
        <authorList>
            <consortium name="Ensembl"/>
        </authorList>
    </citation>
    <scope>IDENTIFICATION</scope>
</reference>
<dbReference type="Proteomes" id="UP000265100">
    <property type="component" value="Chromosome 6"/>
</dbReference>
<dbReference type="GO" id="GO:0006457">
    <property type="term" value="P:protein folding"/>
    <property type="evidence" value="ECO:0007669"/>
    <property type="project" value="TreeGrafter"/>
</dbReference>
<comment type="subcellular location">
    <subcellularLocation>
        <location evidence="1">Cytoplasm</location>
    </subcellularLocation>
</comment>
<dbReference type="GO" id="GO:0031072">
    <property type="term" value="F:heat shock protein binding"/>
    <property type="evidence" value="ECO:0007669"/>
    <property type="project" value="TreeGrafter"/>
</dbReference>
<feature type="region of interest" description="Disordered" evidence="4">
    <location>
        <begin position="217"/>
        <end position="237"/>
    </location>
</feature>
<sequence length="237" mass="27745">FSKSVLNFKPLSKEETGEEKVGNHKNFLRKYGKEIKLFGMLRRWDDSQQYLSDHPHLVCEETANYLAVICIEYEIDEKHALMEQVAHQAIVMQFILDLARTLKVDPRGCFRQFFSKIKTLDKSYQDAFEHELEMLKERVRSSAQTRMENAVKELEEEEIQKRLGPGCLDPVEVYESLPKEVKRSFHEKNIQMLQEAMSKLDPEEGKYHLKRCIDSGLWVPDSRGDEDGEEDGDQEED</sequence>
<dbReference type="Pfam" id="PF08564">
    <property type="entry name" value="CDC37_C"/>
    <property type="match status" value="1"/>
</dbReference>
<dbReference type="OMA" id="WNIDTIG"/>
<dbReference type="AlphaFoldDB" id="A0A3P8NRL6"/>
<dbReference type="Bgee" id="ENSACLG00000005013">
    <property type="expression patterns" value="Expressed in camera-type eye and 5 other cell types or tissues"/>
</dbReference>
<evidence type="ECO:0000256" key="2">
    <source>
        <dbReference type="ARBA" id="ARBA00006222"/>
    </source>
</evidence>